<name>A0A843VI44_COLES</name>
<dbReference type="PANTHER" id="PTHR48258:SF4">
    <property type="entry name" value="DUF4216 DOMAIN-CONTAINING PROTEIN"/>
    <property type="match status" value="1"/>
</dbReference>
<organism evidence="4 5">
    <name type="scientific">Colocasia esculenta</name>
    <name type="common">Wild taro</name>
    <name type="synonym">Arum esculentum</name>
    <dbReference type="NCBI Taxonomy" id="4460"/>
    <lineage>
        <taxon>Eukaryota</taxon>
        <taxon>Viridiplantae</taxon>
        <taxon>Streptophyta</taxon>
        <taxon>Embryophyta</taxon>
        <taxon>Tracheophyta</taxon>
        <taxon>Spermatophyta</taxon>
        <taxon>Magnoliopsida</taxon>
        <taxon>Liliopsida</taxon>
        <taxon>Araceae</taxon>
        <taxon>Aroideae</taxon>
        <taxon>Colocasieae</taxon>
        <taxon>Colocasia</taxon>
    </lineage>
</organism>
<dbReference type="OrthoDB" id="783578at2759"/>
<keyword evidence="5" id="KW-1185">Reference proteome</keyword>
<feature type="compositionally biased region" description="Basic and acidic residues" evidence="1">
    <location>
        <begin position="552"/>
        <end position="568"/>
    </location>
</feature>
<comment type="caution">
    <text evidence="4">The sequence shown here is derived from an EMBL/GenBank/DDBJ whole genome shotgun (WGS) entry which is preliminary data.</text>
</comment>
<dbReference type="EMBL" id="NMUH01002187">
    <property type="protein sequence ID" value="MQL98432.1"/>
    <property type="molecule type" value="Genomic_DNA"/>
</dbReference>
<keyword evidence="2" id="KW-1133">Transmembrane helix</keyword>
<evidence type="ECO:0000256" key="1">
    <source>
        <dbReference type="SAM" id="MobiDB-lite"/>
    </source>
</evidence>
<sequence length="568" mass="64960">MKETPFLSPSGGDSVVVAFPLLVRMRQVDTLRSSSEGDTLAVVLWSRQVLCCFLVLIATGFLSPFGFCAIVQPFCNPEFLAKVFVPVLADGPPGSFGRCVVRALCQLVLSWLRASGVVCLLWLPHLFPVRPMLGTPGLAPFKGCYRYLGPPIPTPVEGVLQAASELKSEAQDNKVKVEGSVAKAYIMEEISNFCSMYFEPEIQFLRTRPPHNDDGEDFVQSDRLSIFKYPGRAYGCSSSRMLNDRELHIVDIYILLNCIEVESYVAQFDSEVIQRCPYLTDMEVEKEREKSLASWLKYRVEKGFINDQRIREISYGPSKVAHTYLSFIVNGYRFHTRQYEQNKSTMNNGVCVKGSTYNENKCDCYGIIEEILELQYLGDGNHIFLFKCHWFNPYSVRNGTTYGIIDIRHKSKLNTYFPFILFEDDVRLLLVGGERVVGGDLLPFLHLHHLQEYLFNIILYVIVVSYCFPYKTYNLYTSTTGSRTHNLCTSTTGIHADHETSHHEGEGSYSETMQAVWINEGYDFLYDMFMEAQLKRPPQFQELFDQTHKKKGTDDYISEKAREESYSR</sequence>
<feature type="transmembrane region" description="Helical" evidence="2">
    <location>
        <begin position="44"/>
        <end position="67"/>
    </location>
</feature>
<gene>
    <name evidence="4" type="ORF">Taro_031143</name>
</gene>
<evidence type="ECO:0000259" key="3">
    <source>
        <dbReference type="Pfam" id="PF13952"/>
    </source>
</evidence>
<protein>
    <recommendedName>
        <fullName evidence="3">DUF4216 domain-containing protein</fullName>
    </recommendedName>
</protein>
<proteinExistence type="predicted"/>
<dbReference type="PANTHER" id="PTHR48258">
    <property type="entry name" value="DUF4218 DOMAIN-CONTAINING PROTEIN-RELATED"/>
    <property type="match status" value="1"/>
</dbReference>
<dbReference type="Pfam" id="PF13952">
    <property type="entry name" value="DUF4216"/>
    <property type="match status" value="1"/>
</dbReference>
<keyword evidence="2" id="KW-0812">Transmembrane</keyword>
<dbReference type="InterPro" id="IPR025312">
    <property type="entry name" value="DUF4216"/>
</dbReference>
<evidence type="ECO:0000313" key="5">
    <source>
        <dbReference type="Proteomes" id="UP000652761"/>
    </source>
</evidence>
<evidence type="ECO:0000256" key="2">
    <source>
        <dbReference type="SAM" id="Phobius"/>
    </source>
</evidence>
<reference evidence="4" key="1">
    <citation type="submission" date="2017-07" db="EMBL/GenBank/DDBJ databases">
        <title>Taro Niue Genome Assembly and Annotation.</title>
        <authorList>
            <person name="Atibalentja N."/>
            <person name="Keating K."/>
            <person name="Fields C.J."/>
        </authorList>
    </citation>
    <scope>NUCLEOTIDE SEQUENCE</scope>
    <source>
        <strain evidence="4">Niue_2</strain>
        <tissue evidence="4">Leaf</tissue>
    </source>
</reference>
<evidence type="ECO:0000313" key="4">
    <source>
        <dbReference type="EMBL" id="MQL98432.1"/>
    </source>
</evidence>
<feature type="domain" description="DUF4216" evidence="3">
    <location>
        <begin position="372"/>
        <end position="421"/>
    </location>
</feature>
<dbReference type="Proteomes" id="UP000652761">
    <property type="component" value="Unassembled WGS sequence"/>
</dbReference>
<dbReference type="AlphaFoldDB" id="A0A843VI44"/>
<feature type="region of interest" description="Disordered" evidence="1">
    <location>
        <begin position="546"/>
        <end position="568"/>
    </location>
</feature>
<keyword evidence="2" id="KW-0472">Membrane</keyword>
<accession>A0A843VI44</accession>